<proteinExistence type="predicted"/>
<dbReference type="Proteomes" id="UP000008461">
    <property type="component" value="Chromosome"/>
</dbReference>
<reference key="2">
    <citation type="submission" date="2011-04" db="EMBL/GenBank/DDBJ databases">
        <title>Complete sequence of chromosome of Haliscomenobacter hydrossis DSM 1100.</title>
        <authorList>
            <consortium name="US DOE Joint Genome Institute (JGI-PGF)"/>
            <person name="Lucas S."/>
            <person name="Han J."/>
            <person name="Lapidus A."/>
            <person name="Bruce D."/>
            <person name="Goodwin L."/>
            <person name="Pitluck S."/>
            <person name="Peters L."/>
            <person name="Kyrpides N."/>
            <person name="Mavromatis K."/>
            <person name="Ivanova N."/>
            <person name="Ovchinnikova G."/>
            <person name="Pagani I."/>
            <person name="Daligault H."/>
            <person name="Detter J.C."/>
            <person name="Han C."/>
            <person name="Land M."/>
            <person name="Hauser L."/>
            <person name="Markowitz V."/>
            <person name="Cheng J.-F."/>
            <person name="Hugenholtz P."/>
            <person name="Woyke T."/>
            <person name="Wu D."/>
            <person name="Verbarg S."/>
            <person name="Frueling A."/>
            <person name="Brambilla E."/>
            <person name="Klenk H.-P."/>
            <person name="Eisen J.A."/>
        </authorList>
    </citation>
    <scope>NUCLEOTIDE SEQUENCE</scope>
    <source>
        <strain>DSM 1100</strain>
    </source>
</reference>
<name>F4KPX1_HALH1</name>
<sequence>MKNIIKQLIKKLPIAFTQNQRYDRQTRAVIQKVCKSDSNCIDVGCHKGEVLDVMVQYAPHGKHLGFEPIPGLYQALEKKYQNSNCRILDFALSNQTGEATFNYVVSNPSYSGLQKRKYDRAEEQDTSITVRTARLDEVLNPAQAVDLIKIDVEGGEMLVLEGARETLLKQRPVVLFEHGLGASDYYGAGPAQVFAYFEECGYAINTMKAWLKGQKALDQAEFERQFFQKLNYFFIAYPR</sequence>
<dbReference type="InterPro" id="IPR052514">
    <property type="entry name" value="SAM-dependent_MTase"/>
</dbReference>
<feature type="domain" description="Methyltransferase FkbM" evidence="1">
    <location>
        <begin position="42"/>
        <end position="202"/>
    </location>
</feature>
<keyword evidence="2" id="KW-0808">Transferase</keyword>
<dbReference type="RefSeq" id="WP_013767709.1">
    <property type="nucleotide sequence ID" value="NC_015510.1"/>
</dbReference>
<reference evidence="2 3" key="1">
    <citation type="journal article" date="2011" name="Stand. Genomic Sci.">
        <title>Complete genome sequence of Haliscomenobacter hydrossis type strain (O).</title>
        <authorList>
            <consortium name="US DOE Joint Genome Institute (JGI-PGF)"/>
            <person name="Daligault H."/>
            <person name="Lapidus A."/>
            <person name="Zeytun A."/>
            <person name="Nolan M."/>
            <person name="Lucas S."/>
            <person name="Del Rio T.G."/>
            <person name="Tice H."/>
            <person name="Cheng J.F."/>
            <person name="Tapia R."/>
            <person name="Han C."/>
            <person name="Goodwin L."/>
            <person name="Pitluck S."/>
            <person name="Liolios K."/>
            <person name="Pagani I."/>
            <person name="Ivanova N."/>
            <person name="Huntemann M."/>
            <person name="Mavromatis K."/>
            <person name="Mikhailova N."/>
            <person name="Pati A."/>
            <person name="Chen A."/>
            <person name="Palaniappan K."/>
            <person name="Land M."/>
            <person name="Hauser L."/>
            <person name="Brambilla E.M."/>
            <person name="Rohde M."/>
            <person name="Verbarg S."/>
            <person name="Goker M."/>
            <person name="Bristow J."/>
            <person name="Eisen J.A."/>
            <person name="Markowitz V."/>
            <person name="Hugenholtz P."/>
            <person name="Kyrpides N.C."/>
            <person name="Klenk H.P."/>
            <person name="Woyke T."/>
        </authorList>
    </citation>
    <scope>NUCLEOTIDE SEQUENCE [LARGE SCALE GENOMIC DNA]</scope>
    <source>
        <strain evidence="3">ATCC 27775 / DSM 1100 / LMG 10767 / O</strain>
    </source>
</reference>
<evidence type="ECO:0000313" key="3">
    <source>
        <dbReference type="Proteomes" id="UP000008461"/>
    </source>
</evidence>
<dbReference type="Gene3D" id="3.40.50.150">
    <property type="entry name" value="Vaccinia Virus protein VP39"/>
    <property type="match status" value="1"/>
</dbReference>
<dbReference type="GO" id="GO:0032259">
    <property type="term" value="P:methylation"/>
    <property type="evidence" value="ECO:0007669"/>
    <property type="project" value="UniProtKB-KW"/>
</dbReference>
<keyword evidence="2" id="KW-0489">Methyltransferase</keyword>
<dbReference type="NCBIfam" id="TIGR01444">
    <property type="entry name" value="fkbM_fam"/>
    <property type="match status" value="1"/>
</dbReference>
<dbReference type="Pfam" id="PF05050">
    <property type="entry name" value="Methyltransf_21"/>
    <property type="match status" value="1"/>
</dbReference>
<dbReference type="EMBL" id="CP002691">
    <property type="protein sequence ID" value="AEE53175.1"/>
    <property type="molecule type" value="Genomic_DNA"/>
</dbReference>
<dbReference type="AlphaFoldDB" id="F4KPX1"/>
<dbReference type="SUPFAM" id="SSF53335">
    <property type="entry name" value="S-adenosyl-L-methionine-dependent methyltransferases"/>
    <property type="match status" value="1"/>
</dbReference>
<dbReference type="PANTHER" id="PTHR34203:SF15">
    <property type="entry name" value="SLL1173 PROTEIN"/>
    <property type="match status" value="1"/>
</dbReference>
<evidence type="ECO:0000313" key="2">
    <source>
        <dbReference type="EMBL" id="AEE53175.1"/>
    </source>
</evidence>
<evidence type="ECO:0000259" key="1">
    <source>
        <dbReference type="Pfam" id="PF05050"/>
    </source>
</evidence>
<dbReference type="HOGENOM" id="CLU_093059_0_0_10"/>
<dbReference type="eggNOG" id="COG3963">
    <property type="taxonomic scope" value="Bacteria"/>
</dbReference>
<dbReference type="InterPro" id="IPR006342">
    <property type="entry name" value="FkbM_mtfrase"/>
</dbReference>
<keyword evidence="3" id="KW-1185">Reference proteome</keyword>
<protein>
    <submittedName>
        <fullName evidence="2">Methyltransferase FkbM family</fullName>
    </submittedName>
</protein>
<dbReference type="OrthoDB" id="5329963at2"/>
<accession>F4KPX1</accession>
<gene>
    <name evidence="2" type="ordered locus">Halhy_5350</name>
</gene>
<dbReference type="PANTHER" id="PTHR34203">
    <property type="entry name" value="METHYLTRANSFERASE, FKBM FAMILY PROTEIN"/>
    <property type="match status" value="1"/>
</dbReference>
<organism evidence="2 3">
    <name type="scientific">Haliscomenobacter hydrossis (strain ATCC 27775 / DSM 1100 / LMG 10767 / O)</name>
    <dbReference type="NCBI Taxonomy" id="760192"/>
    <lineage>
        <taxon>Bacteria</taxon>
        <taxon>Pseudomonadati</taxon>
        <taxon>Bacteroidota</taxon>
        <taxon>Saprospiria</taxon>
        <taxon>Saprospirales</taxon>
        <taxon>Haliscomenobacteraceae</taxon>
        <taxon>Haliscomenobacter</taxon>
    </lineage>
</organism>
<dbReference type="KEGG" id="hhy:Halhy_5350"/>
<dbReference type="InterPro" id="IPR029063">
    <property type="entry name" value="SAM-dependent_MTases_sf"/>
</dbReference>
<dbReference type="STRING" id="760192.Halhy_5350"/>
<dbReference type="GO" id="GO:0008168">
    <property type="term" value="F:methyltransferase activity"/>
    <property type="evidence" value="ECO:0007669"/>
    <property type="project" value="UniProtKB-KW"/>
</dbReference>